<evidence type="ECO:0000313" key="2">
    <source>
        <dbReference type="EnsemblMetazoa" id="Aqu2.1.24334_001"/>
    </source>
</evidence>
<keyword evidence="1" id="KW-1133">Transmembrane helix</keyword>
<dbReference type="AlphaFoldDB" id="A0A1X7UA22"/>
<evidence type="ECO:0000256" key="1">
    <source>
        <dbReference type="SAM" id="Phobius"/>
    </source>
</evidence>
<dbReference type="InParanoid" id="A0A1X7UA22"/>
<reference evidence="2" key="1">
    <citation type="submission" date="2017-05" db="UniProtKB">
        <authorList>
            <consortium name="EnsemblMetazoa"/>
        </authorList>
    </citation>
    <scope>IDENTIFICATION</scope>
</reference>
<name>A0A1X7UA22_AMPQE</name>
<keyword evidence="1" id="KW-0812">Transmembrane</keyword>
<accession>A0A1X7UA22</accession>
<keyword evidence="1" id="KW-0472">Membrane</keyword>
<sequence length="80" mass="9247">LLHSYQVVQQRQCQMKEFLIVLLMSQVMGSVCFMPFNISLLGQFLCTNNYVKQLLLVIKPNFDTLIVHSVQPDIQAYLIT</sequence>
<dbReference type="EnsemblMetazoa" id="Aqu2.1.24334_001">
    <property type="protein sequence ID" value="Aqu2.1.24334_001"/>
    <property type="gene ID" value="Aqu2.1.24334"/>
</dbReference>
<organism evidence="2">
    <name type="scientific">Amphimedon queenslandica</name>
    <name type="common">Sponge</name>
    <dbReference type="NCBI Taxonomy" id="400682"/>
    <lineage>
        <taxon>Eukaryota</taxon>
        <taxon>Metazoa</taxon>
        <taxon>Porifera</taxon>
        <taxon>Demospongiae</taxon>
        <taxon>Heteroscleromorpha</taxon>
        <taxon>Haplosclerida</taxon>
        <taxon>Niphatidae</taxon>
        <taxon>Amphimedon</taxon>
    </lineage>
</organism>
<protein>
    <submittedName>
        <fullName evidence="2">Uncharacterized protein</fullName>
    </submittedName>
</protein>
<feature type="transmembrane region" description="Helical" evidence="1">
    <location>
        <begin position="18"/>
        <end position="38"/>
    </location>
</feature>
<proteinExistence type="predicted"/>